<protein>
    <submittedName>
        <fullName evidence="1">Uncharacterized protein</fullName>
    </submittedName>
</protein>
<comment type="caution">
    <text evidence="1">The sequence shown here is derived from an EMBL/GenBank/DDBJ whole genome shotgun (WGS) entry which is preliminary data.</text>
</comment>
<sequence>MNRIGTPDYVGADGAFSTCSVMFGEPVGAKEIVSISVAMSSRSTGTSGKPVTVGDTTVQVTDSRDFCSAYLPVDDKMSLRFQVTTKGDLMDRGPKFDLCPETAAITAAAASHLGDRPLRANSTRAHMNTKLARLDPCAVLSAFAQEHPAPYVNPSPNPWECIVNLDWGDNSTGRNIEFSYDSDAKLTRSPGSHEVESRIDGLPTLEAPGRRGSTYADACQIYIGTDPNWAPAKGVHDRRTEMIMVSVQGGGCDAARTVATETVRLYKQLPE</sequence>
<dbReference type="AlphaFoldDB" id="A0A7W9PEU3"/>
<name>A0A7W9PEU3_9NOCA</name>
<reference evidence="1 2" key="1">
    <citation type="submission" date="2020-08" db="EMBL/GenBank/DDBJ databases">
        <title>Sequencing the genomes of 1000 actinobacteria strains.</title>
        <authorList>
            <person name="Klenk H.-P."/>
        </authorList>
    </citation>
    <scope>NUCLEOTIDE SEQUENCE [LARGE SCALE GENOMIC DNA]</scope>
    <source>
        <strain evidence="1 2">DSM 43582</strain>
    </source>
</reference>
<dbReference type="RefSeq" id="WP_040746212.1">
    <property type="nucleotide sequence ID" value="NZ_JACHIT010000001.1"/>
</dbReference>
<evidence type="ECO:0000313" key="2">
    <source>
        <dbReference type="Proteomes" id="UP000540412"/>
    </source>
</evidence>
<accession>A0A7W9PEU3</accession>
<proteinExistence type="predicted"/>
<evidence type="ECO:0000313" key="1">
    <source>
        <dbReference type="EMBL" id="MBB5914772.1"/>
    </source>
</evidence>
<organism evidence="1 2">
    <name type="scientific">Nocardia transvalensis</name>
    <dbReference type="NCBI Taxonomy" id="37333"/>
    <lineage>
        <taxon>Bacteria</taxon>
        <taxon>Bacillati</taxon>
        <taxon>Actinomycetota</taxon>
        <taxon>Actinomycetes</taxon>
        <taxon>Mycobacteriales</taxon>
        <taxon>Nocardiaceae</taxon>
        <taxon>Nocardia</taxon>
    </lineage>
</organism>
<gene>
    <name evidence="1" type="ORF">BJY24_003639</name>
</gene>
<keyword evidence="2" id="KW-1185">Reference proteome</keyword>
<dbReference type="Proteomes" id="UP000540412">
    <property type="component" value="Unassembled WGS sequence"/>
</dbReference>
<dbReference type="EMBL" id="JACHIT010000001">
    <property type="protein sequence ID" value="MBB5914772.1"/>
    <property type="molecule type" value="Genomic_DNA"/>
</dbReference>